<feature type="domain" description="GGDEF" evidence="7">
    <location>
        <begin position="458"/>
        <end position="594"/>
    </location>
</feature>
<dbReference type="SUPFAM" id="SSF141868">
    <property type="entry name" value="EAL domain-like"/>
    <property type="match status" value="1"/>
</dbReference>
<sequence length="853" mass="96490">MHKKGVCSLLRLVLRTLLLGGCLAPFQLMAETLTVGVYHNPPKLFADDEGRPRGVLGDLLQEIAKEEQWQLESYQCDFQHCLTLLKQGDIDVLPDVAWSESRAGDIAFHEEPVLHSWSQLYQREGVEIEAIFDLEQRRVAVVSGSVQQRYLASVTERFDINVTWLPVNSFAKGFQAVADGEADIVAANHLFGDWRAHDYGLRATPVIFQPVRLFYAASPQLSEEVLSRIDDVLRRWKQDNGSIYYETLSLWRANPKPHQAIPTWLWWSVSLLFLLLLLALLVNFLLKRRMKINREQLNTNEALLSTILDSVDAYIYIKSPSLKYRYVNRKISELFNCPAKDIIGKRDDDFFDEVSTAAVKAIDQKVLETGTKMTVEEHHKLQGEEHVRTFLSIKMPLTMVAGEAPCLCGVSTELTEYLEMQTKTHRLAFYDALTGLPNRRLLMESLAEVTEQDSHLSRYSAVFILDLDSFRLVNDIQGHESGDQLLIKVADQLQQQLPQEAMVARFSSDEFVVLLKVLDEQQGDATHRAERLARQFLETITKLRNDRALPVSASIGISLFEGTGQSVNSVLQQADMALQQAKAAGGNTLRFFNMDMQISVLERASLEGDLHQALERNELSLHYQVQVDHHGATTGVEALLRWYHPQRGWVSPATFIPLAEENGLILPIGHWVLKSACEQLAKWAEHPAYSSLTISVNVSSVQFQQPEFVRNLEGLLAHTQAPPGRLVLEVTESLLMNEPARVRSTMLKLRAQGIRFALDDFGTGYSSLSYLKRLPLDELKIDQSFIRELLTDKTDAAIVDTTILLAVSLGLTVVAEGVEKKEQLDWLKGHGCYRYQGYLFGRPTPIEYLFEAY</sequence>
<dbReference type="EC" id="3.1.4.52" evidence="1"/>
<dbReference type="Gene3D" id="3.40.190.10">
    <property type="entry name" value="Periplasmic binding protein-like II"/>
    <property type="match status" value="2"/>
</dbReference>
<dbReference type="Pfam" id="PF00563">
    <property type="entry name" value="EAL"/>
    <property type="match status" value="1"/>
</dbReference>
<dbReference type="AlphaFoldDB" id="A0AA46TTJ1"/>
<feature type="signal peptide" evidence="4">
    <location>
        <begin position="1"/>
        <end position="30"/>
    </location>
</feature>
<evidence type="ECO:0000313" key="8">
    <source>
        <dbReference type="EMBL" id="UYO76293.1"/>
    </source>
</evidence>
<accession>A0AA46TTJ1</accession>
<organism evidence="8 9">
    <name type="scientific">Halomonas qinghailakensis</name>
    <dbReference type="NCBI Taxonomy" id="2937790"/>
    <lineage>
        <taxon>Bacteria</taxon>
        <taxon>Pseudomonadati</taxon>
        <taxon>Pseudomonadota</taxon>
        <taxon>Gammaproteobacteria</taxon>
        <taxon>Oceanospirillales</taxon>
        <taxon>Halomonadaceae</taxon>
        <taxon>Halomonas</taxon>
    </lineage>
</organism>
<dbReference type="Pfam" id="PF08448">
    <property type="entry name" value="PAS_4"/>
    <property type="match status" value="1"/>
</dbReference>
<dbReference type="SMART" id="SM00267">
    <property type="entry name" value="GGDEF"/>
    <property type="match status" value="1"/>
</dbReference>
<protein>
    <recommendedName>
        <fullName evidence="1">cyclic-guanylate-specific phosphodiesterase</fullName>
        <ecNumber evidence="1">3.1.4.52</ecNumber>
    </recommendedName>
</protein>
<keyword evidence="9" id="KW-1185">Reference proteome</keyword>
<dbReference type="Pfam" id="PF00497">
    <property type="entry name" value="SBP_bac_3"/>
    <property type="match status" value="1"/>
</dbReference>
<dbReference type="Gene3D" id="3.30.450.20">
    <property type="entry name" value="PAS domain"/>
    <property type="match status" value="1"/>
</dbReference>
<name>A0AA46TTJ1_9GAMM</name>
<dbReference type="InterPro" id="IPR043128">
    <property type="entry name" value="Rev_trsase/Diguanyl_cyclase"/>
</dbReference>
<keyword evidence="4" id="KW-0732">Signal</keyword>
<dbReference type="SUPFAM" id="SSF55073">
    <property type="entry name" value="Nucleotide cyclase"/>
    <property type="match status" value="1"/>
</dbReference>
<dbReference type="PANTHER" id="PTHR44757">
    <property type="entry name" value="DIGUANYLATE CYCLASE DGCP"/>
    <property type="match status" value="1"/>
</dbReference>
<dbReference type="SMART" id="SM00062">
    <property type="entry name" value="PBPb"/>
    <property type="match status" value="1"/>
</dbReference>
<evidence type="ECO:0000256" key="3">
    <source>
        <dbReference type="SAM" id="Phobius"/>
    </source>
</evidence>
<dbReference type="InterPro" id="IPR000160">
    <property type="entry name" value="GGDEF_dom"/>
</dbReference>
<dbReference type="FunFam" id="3.20.20.450:FF:000001">
    <property type="entry name" value="Cyclic di-GMP phosphodiesterase yahA"/>
    <property type="match status" value="1"/>
</dbReference>
<evidence type="ECO:0000259" key="7">
    <source>
        <dbReference type="PROSITE" id="PS50887"/>
    </source>
</evidence>
<dbReference type="InterPro" id="IPR035965">
    <property type="entry name" value="PAS-like_dom_sf"/>
</dbReference>
<dbReference type="SUPFAM" id="SSF53850">
    <property type="entry name" value="Periplasmic binding protein-like II"/>
    <property type="match status" value="1"/>
</dbReference>
<dbReference type="EMBL" id="CP096973">
    <property type="protein sequence ID" value="UYO76293.1"/>
    <property type="molecule type" value="Genomic_DNA"/>
</dbReference>
<dbReference type="CDD" id="cd01949">
    <property type="entry name" value="GGDEF"/>
    <property type="match status" value="1"/>
</dbReference>
<dbReference type="SMART" id="SM00052">
    <property type="entry name" value="EAL"/>
    <property type="match status" value="1"/>
</dbReference>
<evidence type="ECO:0000256" key="4">
    <source>
        <dbReference type="SAM" id="SignalP"/>
    </source>
</evidence>
<dbReference type="Proteomes" id="UP001164935">
    <property type="component" value="Chromosome"/>
</dbReference>
<dbReference type="InterPro" id="IPR013656">
    <property type="entry name" value="PAS_4"/>
</dbReference>
<feature type="chain" id="PRO_5041419057" description="cyclic-guanylate-specific phosphodiesterase" evidence="4">
    <location>
        <begin position="31"/>
        <end position="853"/>
    </location>
</feature>
<proteinExistence type="predicted"/>
<evidence type="ECO:0000259" key="6">
    <source>
        <dbReference type="PROSITE" id="PS50883"/>
    </source>
</evidence>
<dbReference type="CDD" id="cd01948">
    <property type="entry name" value="EAL"/>
    <property type="match status" value="1"/>
</dbReference>
<dbReference type="Gene3D" id="3.20.20.450">
    <property type="entry name" value="EAL domain"/>
    <property type="match status" value="1"/>
</dbReference>
<keyword evidence="2" id="KW-0973">c-di-GMP</keyword>
<dbReference type="InterPro" id="IPR029787">
    <property type="entry name" value="Nucleotide_cyclase"/>
</dbReference>
<dbReference type="InterPro" id="IPR001638">
    <property type="entry name" value="Solute-binding_3/MltF_N"/>
</dbReference>
<dbReference type="Gene3D" id="3.30.70.270">
    <property type="match status" value="1"/>
</dbReference>
<dbReference type="InterPro" id="IPR001633">
    <property type="entry name" value="EAL_dom"/>
</dbReference>
<dbReference type="InterPro" id="IPR000014">
    <property type="entry name" value="PAS"/>
</dbReference>
<dbReference type="InterPro" id="IPR052155">
    <property type="entry name" value="Biofilm_reg_signaling"/>
</dbReference>
<dbReference type="KEGG" id="hqn:M0220_08500"/>
<evidence type="ECO:0000259" key="5">
    <source>
        <dbReference type="PROSITE" id="PS50112"/>
    </source>
</evidence>
<gene>
    <name evidence="8" type="ORF">M0220_08500</name>
</gene>
<dbReference type="PROSITE" id="PS50883">
    <property type="entry name" value="EAL"/>
    <property type="match status" value="1"/>
</dbReference>
<dbReference type="NCBIfam" id="TIGR00254">
    <property type="entry name" value="GGDEF"/>
    <property type="match status" value="1"/>
</dbReference>
<dbReference type="Pfam" id="PF00990">
    <property type="entry name" value="GGDEF"/>
    <property type="match status" value="1"/>
</dbReference>
<dbReference type="SUPFAM" id="SSF55785">
    <property type="entry name" value="PYP-like sensor domain (PAS domain)"/>
    <property type="match status" value="1"/>
</dbReference>
<evidence type="ECO:0000313" key="9">
    <source>
        <dbReference type="Proteomes" id="UP001164935"/>
    </source>
</evidence>
<feature type="domain" description="EAL" evidence="6">
    <location>
        <begin position="603"/>
        <end position="853"/>
    </location>
</feature>
<dbReference type="PROSITE" id="PS50112">
    <property type="entry name" value="PAS"/>
    <property type="match status" value="1"/>
</dbReference>
<keyword evidence="3" id="KW-0472">Membrane</keyword>
<dbReference type="PROSITE" id="PS50887">
    <property type="entry name" value="GGDEF"/>
    <property type="match status" value="1"/>
</dbReference>
<dbReference type="InterPro" id="IPR035919">
    <property type="entry name" value="EAL_sf"/>
</dbReference>
<evidence type="ECO:0000256" key="2">
    <source>
        <dbReference type="ARBA" id="ARBA00022636"/>
    </source>
</evidence>
<dbReference type="SMART" id="SM00091">
    <property type="entry name" value="PAS"/>
    <property type="match status" value="1"/>
</dbReference>
<keyword evidence="3" id="KW-1133">Transmembrane helix</keyword>
<feature type="domain" description="PAS" evidence="5">
    <location>
        <begin position="300"/>
        <end position="370"/>
    </location>
</feature>
<evidence type="ECO:0000256" key="1">
    <source>
        <dbReference type="ARBA" id="ARBA00012282"/>
    </source>
</evidence>
<reference evidence="8" key="1">
    <citation type="submission" date="2022-05" db="EMBL/GenBank/DDBJ databases">
        <title>Complete sequence of a novel PHA-producing Halomonas strain.</title>
        <authorList>
            <person name="Zheng Z."/>
        </authorList>
    </citation>
    <scope>NUCLEOTIDE SEQUENCE</scope>
    <source>
        <strain evidence="8">ZZQ-149</strain>
    </source>
</reference>
<dbReference type="GO" id="GO:0071111">
    <property type="term" value="F:cyclic-guanylate-specific phosphodiesterase activity"/>
    <property type="evidence" value="ECO:0007669"/>
    <property type="project" value="UniProtKB-EC"/>
</dbReference>
<keyword evidence="3" id="KW-0812">Transmembrane</keyword>
<feature type="transmembrane region" description="Helical" evidence="3">
    <location>
        <begin position="264"/>
        <end position="286"/>
    </location>
</feature>
<dbReference type="PANTHER" id="PTHR44757:SF2">
    <property type="entry name" value="BIOFILM ARCHITECTURE MAINTENANCE PROTEIN MBAA"/>
    <property type="match status" value="1"/>
</dbReference>